<proteinExistence type="predicted"/>
<accession>A0ABS3L7V1</accession>
<dbReference type="EMBL" id="JAFREM010000003">
    <property type="protein sequence ID" value="MBO1304831.1"/>
    <property type="molecule type" value="Genomic_DNA"/>
</dbReference>
<organism evidence="1 2">
    <name type="scientific">Candidatus Enterococcus moelleringii</name>
    <dbReference type="NCBI Taxonomy" id="2815325"/>
    <lineage>
        <taxon>Bacteria</taxon>
        <taxon>Bacillati</taxon>
        <taxon>Bacillota</taxon>
        <taxon>Bacilli</taxon>
        <taxon>Lactobacillales</taxon>
        <taxon>Enterococcaceae</taxon>
        <taxon>Enterococcus</taxon>
    </lineage>
</organism>
<reference evidence="1 2" key="1">
    <citation type="submission" date="2021-03" db="EMBL/GenBank/DDBJ databases">
        <title>Enterococcal diversity collection.</title>
        <authorList>
            <person name="Gilmore M.S."/>
            <person name="Schwartzman J."/>
            <person name="Van Tyne D."/>
            <person name="Martin M."/>
            <person name="Earl A.M."/>
            <person name="Manson A.L."/>
            <person name="Straub T."/>
            <person name="Salamzade R."/>
            <person name="Saavedra J."/>
            <person name="Lebreton F."/>
            <person name="Prichula J."/>
            <person name="Schaufler K."/>
            <person name="Gaca A."/>
            <person name="Sgardioli B."/>
            <person name="Wagenaar J."/>
            <person name="Strong T."/>
        </authorList>
    </citation>
    <scope>NUCLEOTIDE SEQUENCE [LARGE SCALE GENOMIC DNA]</scope>
    <source>
        <strain evidence="1 2">669A</strain>
    </source>
</reference>
<dbReference type="RefSeq" id="WP_207671775.1">
    <property type="nucleotide sequence ID" value="NZ_JAFREM010000003.1"/>
</dbReference>
<evidence type="ECO:0000313" key="1">
    <source>
        <dbReference type="EMBL" id="MBO1304831.1"/>
    </source>
</evidence>
<comment type="caution">
    <text evidence="1">The sequence shown here is derived from an EMBL/GenBank/DDBJ whole genome shotgun (WGS) entry which is preliminary data.</text>
</comment>
<sequence>MTDLPFTQYQVFHLKANTLREQISAYYQETQNSSVTIQLLLAMKIRNQLGEKDFELFLKDLVRHLFSKATVNRALRRYFYFFSEYFEETEWEMMTARCFPPEHSHTDLMEVIQADTTVTGTDSDLSESS</sequence>
<name>A0ABS3L7V1_9ENTE</name>
<gene>
    <name evidence="1" type="ORF">JZO70_01560</name>
</gene>
<keyword evidence="2" id="KW-1185">Reference proteome</keyword>
<dbReference type="Proteomes" id="UP000664601">
    <property type="component" value="Unassembled WGS sequence"/>
</dbReference>
<protein>
    <submittedName>
        <fullName evidence="1">Uncharacterized protein</fullName>
    </submittedName>
</protein>
<evidence type="ECO:0000313" key="2">
    <source>
        <dbReference type="Proteomes" id="UP000664601"/>
    </source>
</evidence>